<dbReference type="PANTHER" id="PTHR11085">
    <property type="entry name" value="NAD-DEPENDENT PROTEIN DEACYLASE SIRTUIN-5, MITOCHONDRIAL-RELATED"/>
    <property type="match status" value="1"/>
</dbReference>
<keyword evidence="3 4" id="KW-0862">Zinc</keyword>
<keyword evidence="3 4" id="KW-0479">Metal-binding</keyword>
<comment type="similarity">
    <text evidence="3">Belongs to the sirtuin family. Class III subfamily.</text>
</comment>
<dbReference type="KEGG" id="msil:METEAL_36470"/>
<comment type="cofactor">
    <cofactor evidence="3">
        <name>Zn(2+)</name>
        <dbReference type="ChEBI" id="CHEBI:29105"/>
    </cofactor>
    <text evidence="3">Binds 1 zinc ion per subunit.</text>
</comment>
<dbReference type="EC" id="2.3.1.286" evidence="3"/>
<dbReference type="GO" id="GO:0005737">
    <property type="term" value="C:cytoplasm"/>
    <property type="evidence" value="ECO:0007669"/>
    <property type="project" value="UniProtKB-SubCell"/>
</dbReference>
<dbReference type="NCBIfam" id="NF001755">
    <property type="entry name" value="PRK00481.1-5"/>
    <property type="match status" value="1"/>
</dbReference>
<organism evidence="6 7">
    <name type="scientific">Mesoterricola silvestris</name>
    <dbReference type="NCBI Taxonomy" id="2927979"/>
    <lineage>
        <taxon>Bacteria</taxon>
        <taxon>Pseudomonadati</taxon>
        <taxon>Acidobacteriota</taxon>
        <taxon>Holophagae</taxon>
        <taxon>Holophagales</taxon>
        <taxon>Holophagaceae</taxon>
        <taxon>Mesoterricola</taxon>
    </lineage>
</organism>
<evidence type="ECO:0000313" key="7">
    <source>
        <dbReference type="Proteomes" id="UP001238179"/>
    </source>
</evidence>
<dbReference type="RefSeq" id="WP_316413149.1">
    <property type="nucleotide sequence ID" value="NZ_AP027080.1"/>
</dbReference>
<feature type="binding site" evidence="3">
    <location>
        <begin position="14"/>
        <end position="33"/>
    </location>
    <ligand>
        <name>NAD(+)</name>
        <dbReference type="ChEBI" id="CHEBI:57540"/>
    </ligand>
</feature>
<evidence type="ECO:0000256" key="1">
    <source>
        <dbReference type="ARBA" id="ARBA00022679"/>
    </source>
</evidence>
<proteinExistence type="inferred from homology"/>
<dbReference type="GO" id="GO:0017136">
    <property type="term" value="F:histone deacetylase activity, NAD-dependent"/>
    <property type="evidence" value="ECO:0007669"/>
    <property type="project" value="TreeGrafter"/>
</dbReference>
<evidence type="ECO:0000256" key="2">
    <source>
        <dbReference type="ARBA" id="ARBA00023027"/>
    </source>
</evidence>
<dbReference type="EMBL" id="AP027080">
    <property type="protein sequence ID" value="BDU74473.1"/>
    <property type="molecule type" value="Genomic_DNA"/>
</dbReference>
<feature type="binding site" evidence="3">
    <location>
        <begin position="93"/>
        <end position="96"/>
    </location>
    <ligand>
        <name>NAD(+)</name>
        <dbReference type="ChEBI" id="CHEBI:57540"/>
    </ligand>
</feature>
<dbReference type="AlphaFoldDB" id="A0AA48H1U7"/>
<reference evidence="7" key="1">
    <citation type="journal article" date="2023" name="Int. J. Syst. Evol. Microbiol.">
        <title>Mesoterricola silvestris gen. nov., sp. nov., Mesoterricola sediminis sp. nov., Geothrix oryzae sp. nov., Geothrix edaphica sp. nov., Geothrix rubra sp. nov., and Geothrix limicola sp. nov., six novel members of Acidobacteriota isolated from soils.</title>
        <authorList>
            <person name="Itoh H."/>
            <person name="Sugisawa Y."/>
            <person name="Mise K."/>
            <person name="Xu Z."/>
            <person name="Kuniyasu M."/>
            <person name="Ushijima N."/>
            <person name="Kawano K."/>
            <person name="Kobayashi E."/>
            <person name="Shiratori Y."/>
            <person name="Masuda Y."/>
            <person name="Senoo K."/>
        </authorList>
    </citation>
    <scope>NUCLEOTIDE SEQUENCE [LARGE SCALE GENOMIC DNA]</scope>
    <source>
        <strain evidence="7">W79</strain>
    </source>
</reference>
<dbReference type="HAMAP" id="MF_01121">
    <property type="entry name" value="Sirtuin_ClassIII"/>
    <property type="match status" value="1"/>
</dbReference>
<evidence type="ECO:0000256" key="4">
    <source>
        <dbReference type="PROSITE-ProRule" id="PRU00236"/>
    </source>
</evidence>
<comment type="catalytic activity">
    <reaction evidence="3">
        <text>N(6)-succinyl-L-lysyl-[protein] + NAD(+) + H2O = 2''-O-succinyl-ADP-D-ribose + nicotinamide + L-lysyl-[protein]</text>
        <dbReference type="Rhea" id="RHEA:47668"/>
        <dbReference type="Rhea" id="RHEA-COMP:9752"/>
        <dbReference type="Rhea" id="RHEA-COMP:11877"/>
        <dbReference type="ChEBI" id="CHEBI:15377"/>
        <dbReference type="ChEBI" id="CHEBI:17154"/>
        <dbReference type="ChEBI" id="CHEBI:29969"/>
        <dbReference type="ChEBI" id="CHEBI:57540"/>
        <dbReference type="ChEBI" id="CHEBI:87830"/>
        <dbReference type="ChEBI" id="CHEBI:87832"/>
    </reaction>
</comment>
<feature type="binding site" evidence="3">
    <location>
        <position position="221"/>
    </location>
    <ligand>
        <name>NAD(+)</name>
        <dbReference type="ChEBI" id="CHEBI:57540"/>
    </ligand>
</feature>
<comment type="function">
    <text evidence="3">NAD-dependent lysine deacetylase and desuccinylase that specifically removes acetyl and succinyl groups on target proteins. Modulates the activities of several proteins which are inactive in their acylated form.</text>
</comment>
<accession>A0AA48H1U7</accession>
<feature type="binding site" evidence="3 4">
    <location>
        <position position="122"/>
    </location>
    <ligand>
        <name>Zn(2+)</name>
        <dbReference type="ChEBI" id="CHEBI:29105"/>
    </ligand>
</feature>
<dbReference type="GO" id="GO:0008270">
    <property type="term" value="F:zinc ion binding"/>
    <property type="evidence" value="ECO:0007669"/>
    <property type="project" value="UniProtKB-UniRule"/>
</dbReference>
<dbReference type="InterPro" id="IPR026591">
    <property type="entry name" value="Sirtuin_cat_small_dom_sf"/>
</dbReference>
<feature type="domain" description="Deacetylase sirtuin-type" evidence="5">
    <location>
        <begin position="1"/>
        <end position="234"/>
    </location>
</feature>
<feature type="binding site" evidence="3 4">
    <location>
        <position position="119"/>
    </location>
    <ligand>
        <name>Zn(2+)</name>
        <dbReference type="ChEBI" id="CHEBI:29105"/>
    </ligand>
</feature>
<keyword evidence="2 3" id="KW-0520">NAD</keyword>
<name>A0AA48H1U7_9BACT</name>
<sequence>MRPSPPPSIVVLTGAGISAESGLRTFRDAGGLWENHRVEDVATPEAFLRNPALVHAFYNQRRAQLREVRPNAAHLALARLEREWSGDFLLVTQNVDDLHDRAGSRALIHMHGELLKVRCAFCSAVHPWEGGTGPETRCPACARSGGIRPHIVWFGEMPLEMDRIGDALERCDLFVAVGTSGNVYPAAGFVGQVPAGARTLELNLEPSSVSSRFSEQREGPASVLVPALVEELLG</sequence>
<dbReference type="InterPro" id="IPR029035">
    <property type="entry name" value="DHS-like_NAD/FAD-binding_dom"/>
</dbReference>
<dbReference type="InterPro" id="IPR050134">
    <property type="entry name" value="NAD-dep_sirtuin_deacylases"/>
</dbReference>
<dbReference type="Gene3D" id="3.40.50.1220">
    <property type="entry name" value="TPP-binding domain"/>
    <property type="match status" value="1"/>
</dbReference>
<dbReference type="GO" id="GO:0036055">
    <property type="term" value="F:protein-succinyllysine desuccinylase activity"/>
    <property type="evidence" value="ECO:0007669"/>
    <property type="project" value="UniProtKB-UniRule"/>
</dbReference>
<feature type="active site" description="Proton acceptor" evidence="3 4">
    <location>
        <position position="111"/>
    </location>
</feature>
<dbReference type="Gene3D" id="3.30.1600.10">
    <property type="entry name" value="SIR2/SIRT2 'Small Domain"/>
    <property type="match status" value="1"/>
</dbReference>
<evidence type="ECO:0000313" key="6">
    <source>
        <dbReference type="EMBL" id="BDU74473.1"/>
    </source>
</evidence>
<keyword evidence="3" id="KW-0963">Cytoplasm</keyword>
<evidence type="ECO:0000259" key="5">
    <source>
        <dbReference type="PROSITE" id="PS50305"/>
    </source>
</evidence>
<comment type="subcellular location">
    <subcellularLocation>
        <location evidence="3">Cytoplasm</location>
    </subcellularLocation>
</comment>
<feature type="binding site" evidence="3 4">
    <location>
        <position position="138"/>
    </location>
    <ligand>
        <name>Zn(2+)</name>
        <dbReference type="ChEBI" id="CHEBI:29105"/>
    </ligand>
</feature>
<dbReference type="PROSITE" id="PS50305">
    <property type="entry name" value="SIRTUIN"/>
    <property type="match status" value="1"/>
</dbReference>
<comment type="catalytic activity">
    <reaction evidence="3">
        <text>N(6)-acetyl-L-lysyl-[protein] + NAD(+) + H2O = 2''-O-acetyl-ADP-D-ribose + nicotinamide + L-lysyl-[protein]</text>
        <dbReference type="Rhea" id="RHEA:43636"/>
        <dbReference type="Rhea" id="RHEA-COMP:9752"/>
        <dbReference type="Rhea" id="RHEA-COMP:10731"/>
        <dbReference type="ChEBI" id="CHEBI:15377"/>
        <dbReference type="ChEBI" id="CHEBI:17154"/>
        <dbReference type="ChEBI" id="CHEBI:29969"/>
        <dbReference type="ChEBI" id="CHEBI:57540"/>
        <dbReference type="ChEBI" id="CHEBI:61930"/>
        <dbReference type="ChEBI" id="CHEBI:83767"/>
        <dbReference type="EC" id="2.3.1.286"/>
    </reaction>
</comment>
<protein>
    <recommendedName>
        <fullName evidence="3">NAD-dependent protein deacylase</fullName>
        <ecNumber evidence="3">2.3.1.286</ecNumber>
    </recommendedName>
    <alternativeName>
        <fullName evidence="3">Regulatory protein SIR2 homolog</fullName>
    </alternativeName>
</protein>
<dbReference type="GO" id="GO:0070403">
    <property type="term" value="F:NAD+ binding"/>
    <property type="evidence" value="ECO:0007669"/>
    <property type="project" value="UniProtKB-UniRule"/>
</dbReference>
<keyword evidence="1" id="KW-0808">Transferase</keyword>
<feature type="binding site" evidence="3">
    <location>
        <position position="61"/>
    </location>
    <ligand>
        <name>substrate</name>
    </ligand>
</feature>
<dbReference type="InterPro" id="IPR027546">
    <property type="entry name" value="Sirtuin_class_III"/>
</dbReference>
<evidence type="ECO:0000256" key="3">
    <source>
        <dbReference type="HAMAP-Rule" id="MF_01121"/>
    </source>
</evidence>
<feature type="binding site" evidence="3">
    <location>
        <begin position="178"/>
        <end position="180"/>
    </location>
    <ligand>
        <name>NAD(+)</name>
        <dbReference type="ChEBI" id="CHEBI:57540"/>
    </ligand>
</feature>
<feature type="binding site" evidence="3 4">
    <location>
        <position position="141"/>
    </location>
    <ligand>
        <name>Zn(2+)</name>
        <dbReference type="ChEBI" id="CHEBI:29105"/>
    </ligand>
</feature>
<dbReference type="PANTHER" id="PTHR11085:SF4">
    <property type="entry name" value="NAD-DEPENDENT PROTEIN DEACYLASE"/>
    <property type="match status" value="1"/>
</dbReference>
<gene>
    <name evidence="3 6" type="primary">cobB</name>
    <name evidence="6" type="ORF">METEAL_36470</name>
</gene>
<dbReference type="SUPFAM" id="SSF52467">
    <property type="entry name" value="DHS-like NAD/FAD-binding domain"/>
    <property type="match status" value="1"/>
</dbReference>
<dbReference type="Pfam" id="PF02146">
    <property type="entry name" value="SIR2"/>
    <property type="match status" value="1"/>
</dbReference>
<dbReference type="InterPro" id="IPR003000">
    <property type="entry name" value="Sirtuin"/>
</dbReference>
<dbReference type="Proteomes" id="UP001238179">
    <property type="component" value="Chromosome"/>
</dbReference>
<comment type="caution">
    <text evidence="3">Lacks conserved residue(s) required for the propagation of feature annotation.</text>
</comment>
<dbReference type="InterPro" id="IPR026590">
    <property type="entry name" value="Ssirtuin_cat_dom"/>
</dbReference>
<dbReference type="GO" id="GO:0036054">
    <property type="term" value="F:protein-malonyllysine demalonylase activity"/>
    <property type="evidence" value="ECO:0007669"/>
    <property type="project" value="InterPro"/>
</dbReference>
<dbReference type="CDD" id="cd01412">
    <property type="entry name" value="SIRT5_Af1_CobB"/>
    <property type="match status" value="1"/>
</dbReference>
<comment type="domain">
    <text evidence="3">2 residues (Tyr-58 and Arg-61) present in a large hydrophobic pocket are probably involved in substrate specificity. They are important for desuccinylation activity, but dispensable for deacetylation activity.</text>
</comment>
<keyword evidence="7" id="KW-1185">Reference proteome</keyword>
<feature type="binding site" evidence="3">
    <location>
        <position position="58"/>
    </location>
    <ligand>
        <name>substrate</name>
    </ligand>
</feature>